<accession>A0ABS4GSD8</accession>
<keyword evidence="4" id="KW-1185">Reference proteome</keyword>
<name>A0ABS4GSD8_9BACL</name>
<feature type="compositionally biased region" description="Polar residues" evidence="1">
    <location>
        <begin position="34"/>
        <end position="47"/>
    </location>
</feature>
<feature type="chain" id="PRO_5046581752" evidence="2">
    <location>
        <begin position="21"/>
        <end position="420"/>
    </location>
</feature>
<sequence>MILRKIFTSVILSVLVALMAGCTSQGQDQEKSQPSEQTTPLEKSWEEISSTAKGKTVSLYMWGGSDSINRYIDEWVAPRLKEQSGVTLKRVPVNDTKDVINQLLTEKKAGKTNGSVDIIWLNGENFKIAKENQLLFGSIAPKLPNVQDYVAMGAPDLQYDFGIDTEGMEVPWGKAQYVFIYDSKHVAEPPKTIDELKDWIKQNPGKFTYPAPPDFTGSAFLRHVLFETSGGYEDFLKPFDQQIMDEKSQAAWAYLNEIKPDLWRKGETYPESLAKLDLLYSQGEVWMTMGYDAARASNEIKKGTFPESTRTFVLDKGTLANAHYLSISFNSAQPDAAMVAINYLLSPEAQIAKFDPRHWGEDMVLEPSKLSTEEQQQINSIDRGVATLPAEALAKHKIPEIHADYVDYLEKEWKTNVAKD</sequence>
<proteinExistence type="predicted"/>
<dbReference type="PIRSF" id="PIRSF029172">
    <property type="entry name" value="UCP029172_ABC_sbc_YnjB"/>
    <property type="match status" value="1"/>
</dbReference>
<dbReference type="SUPFAM" id="SSF53850">
    <property type="entry name" value="Periplasmic binding protein-like II"/>
    <property type="match status" value="1"/>
</dbReference>
<evidence type="ECO:0000256" key="1">
    <source>
        <dbReference type="SAM" id="MobiDB-lite"/>
    </source>
</evidence>
<evidence type="ECO:0000313" key="4">
    <source>
        <dbReference type="Proteomes" id="UP001519343"/>
    </source>
</evidence>
<dbReference type="RefSeq" id="WP_342453843.1">
    <property type="nucleotide sequence ID" value="NZ_JAGGKT010000009.1"/>
</dbReference>
<feature type="signal peptide" evidence="2">
    <location>
        <begin position="1"/>
        <end position="20"/>
    </location>
</feature>
<dbReference type="Pfam" id="PF13416">
    <property type="entry name" value="SBP_bac_8"/>
    <property type="match status" value="1"/>
</dbReference>
<gene>
    <name evidence="3" type="ORF">J2Z37_003167</name>
</gene>
<protein>
    <submittedName>
        <fullName evidence="3">Spermidine/putrescine transport system substrate-binding protein</fullName>
    </submittedName>
</protein>
<dbReference type="Proteomes" id="UP001519343">
    <property type="component" value="Unassembled WGS sequence"/>
</dbReference>
<organism evidence="3 4">
    <name type="scientific">Ammoniphilus resinae</name>
    <dbReference type="NCBI Taxonomy" id="861532"/>
    <lineage>
        <taxon>Bacteria</taxon>
        <taxon>Bacillati</taxon>
        <taxon>Bacillota</taxon>
        <taxon>Bacilli</taxon>
        <taxon>Bacillales</taxon>
        <taxon>Paenibacillaceae</taxon>
        <taxon>Aneurinibacillus group</taxon>
        <taxon>Ammoniphilus</taxon>
    </lineage>
</organism>
<dbReference type="PROSITE" id="PS51257">
    <property type="entry name" value="PROKAR_LIPOPROTEIN"/>
    <property type="match status" value="1"/>
</dbReference>
<keyword evidence="2" id="KW-0732">Signal</keyword>
<dbReference type="Gene3D" id="3.40.190.10">
    <property type="entry name" value="Periplasmic binding protein-like II"/>
    <property type="match status" value="2"/>
</dbReference>
<dbReference type="PANTHER" id="PTHR42779:SF1">
    <property type="entry name" value="PROTEIN YNJB"/>
    <property type="match status" value="1"/>
</dbReference>
<dbReference type="EMBL" id="JAGGKT010000009">
    <property type="protein sequence ID" value="MBP1933156.1"/>
    <property type="molecule type" value="Genomic_DNA"/>
</dbReference>
<dbReference type="InterPro" id="IPR006059">
    <property type="entry name" value="SBP"/>
</dbReference>
<dbReference type="InterPro" id="IPR027020">
    <property type="entry name" value="YnjB"/>
</dbReference>
<dbReference type="PANTHER" id="PTHR42779">
    <property type="entry name" value="PROTEIN YNJB"/>
    <property type="match status" value="1"/>
</dbReference>
<reference evidence="3 4" key="1">
    <citation type="submission" date="2021-03" db="EMBL/GenBank/DDBJ databases">
        <title>Genomic Encyclopedia of Type Strains, Phase IV (KMG-IV): sequencing the most valuable type-strain genomes for metagenomic binning, comparative biology and taxonomic classification.</title>
        <authorList>
            <person name="Goeker M."/>
        </authorList>
    </citation>
    <scope>NUCLEOTIDE SEQUENCE [LARGE SCALE GENOMIC DNA]</scope>
    <source>
        <strain evidence="3 4">DSM 24738</strain>
    </source>
</reference>
<evidence type="ECO:0000313" key="3">
    <source>
        <dbReference type="EMBL" id="MBP1933156.1"/>
    </source>
</evidence>
<evidence type="ECO:0000256" key="2">
    <source>
        <dbReference type="SAM" id="SignalP"/>
    </source>
</evidence>
<dbReference type="NCBIfam" id="NF008633">
    <property type="entry name" value="PRK11622.1"/>
    <property type="match status" value="1"/>
</dbReference>
<feature type="region of interest" description="Disordered" evidence="1">
    <location>
        <begin position="25"/>
        <end position="47"/>
    </location>
</feature>
<comment type="caution">
    <text evidence="3">The sequence shown here is derived from an EMBL/GenBank/DDBJ whole genome shotgun (WGS) entry which is preliminary data.</text>
</comment>